<dbReference type="Proteomes" id="UP000574276">
    <property type="component" value="Unassembled WGS sequence"/>
</dbReference>
<reference evidence="2 3" key="1">
    <citation type="submission" date="2020-07" db="EMBL/GenBank/DDBJ databases">
        <title>Characterization and genome sequencing of isolate MD1, a novel member within the family Lachnospiraceae.</title>
        <authorList>
            <person name="Rettenmaier R."/>
            <person name="Di Bello L."/>
            <person name="Zinser C."/>
            <person name="Scheitz K."/>
            <person name="Liebl W."/>
            <person name="Zverlov V."/>
        </authorList>
    </citation>
    <scope>NUCLEOTIDE SEQUENCE [LARGE SCALE GENOMIC DNA]</scope>
    <source>
        <strain evidence="2 3">MD1</strain>
    </source>
</reference>
<sequence length="159" mass="17896">MEKELIFNGESVEIELLLFKVGGFSYGVDINDIKEILPYNKKATPIPNAHPFIEGIIMPRDFLIPIISLEKSLKLEASDEAKNEMLIVTSIKDQNIAFHVDSVLGIQRIMTTDIIKPGKKVSTSLRDVIIGIYKNDTLKAEILEFRKIINEINPTMVLA</sequence>
<evidence type="ECO:0000313" key="3">
    <source>
        <dbReference type="Proteomes" id="UP000574276"/>
    </source>
</evidence>
<dbReference type="InterPro" id="IPR002545">
    <property type="entry name" value="CheW-lke_dom"/>
</dbReference>
<dbReference type="GO" id="GO:0005829">
    <property type="term" value="C:cytosol"/>
    <property type="evidence" value="ECO:0007669"/>
    <property type="project" value="TreeGrafter"/>
</dbReference>
<comment type="caution">
    <text evidence="2">The sequence shown here is derived from an EMBL/GenBank/DDBJ whole genome shotgun (WGS) entry which is preliminary data.</text>
</comment>
<dbReference type="SUPFAM" id="SSF50341">
    <property type="entry name" value="CheW-like"/>
    <property type="match status" value="1"/>
</dbReference>
<keyword evidence="3" id="KW-1185">Reference proteome</keyword>
<proteinExistence type="predicted"/>
<dbReference type="Pfam" id="PF01584">
    <property type="entry name" value="CheW"/>
    <property type="match status" value="1"/>
</dbReference>
<dbReference type="EMBL" id="JACEGA010000001">
    <property type="protein sequence ID" value="MBB2183698.1"/>
    <property type="molecule type" value="Genomic_DNA"/>
</dbReference>
<dbReference type="GO" id="GO:0006935">
    <property type="term" value="P:chemotaxis"/>
    <property type="evidence" value="ECO:0007669"/>
    <property type="project" value="InterPro"/>
</dbReference>
<dbReference type="Gene3D" id="2.30.30.40">
    <property type="entry name" value="SH3 Domains"/>
    <property type="match status" value="1"/>
</dbReference>
<dbReference type="InterPro" id="IPR036061">
    <property type="entry name" value="CheW-like_dom_sf"/>
</dbReference>
<name>A0A839K2U2_9FIRM</name>
<dbReference type="AlphaFoldDB" id="A0A839K2U2"/>
<dbReference type="PANTHER" id="PTHR22617">
    <property type="entry name" value="CHEMOTAXIS SENSOR HISTIDINE KINASE-RELATED"/>
    <property type="match status" value="1"/>
</dbReference>
<accession>A0A839K2U2</accession>
<evidence type="ECO:0000259" key="1">
    <source>
        <dbReference type="PROSITE" id="PS50851"/>
    </source>
</evidence>
<organism evidence="2 3">
    <name type="scientific">Variimorphobacter saccharofermentans</name>
    <dbReference type="NCBI Taxonomy" id="2755051"/>
    <lineage>
        <taxon>Bacteria</taxon>
        <taxon>Bacillati</taxon>
        <taxon>Bacillota</taxon>
        <taxon>Clostridia</taxon>
        <taxon>Lachnospirales</taxon>
        <taxon>Lachnospiraceae</taxon>
        <taxon>Variimorphobacter</taxon>
    </lineage>
</organism>
<dbReference type="InterPro" id="IPR039315">
    <property type="entry name" value="CheW"/>
</dbReference>
<evidence type="ECO:0000313" key="2">
    <source>
        <dbReference type="EMBL" id="MBB2183698.1"/>
    </source>
</evidence>
<dbReference type="SMART" id="SM00260">
    <property type="entry name" value="CheW"/>
    <property type="match status" value="1"/>
</dbReference>
<dbReference type="RefSeq" id="WP_228353328.1">
    <property type="nucleotide sequence ID" value="NZ_JACEGA010000001.1"/>
</dbReference>
<feature type="domain" description="CheW-like" evidence="1">
    <location>
        <begin position="13"/>
        <end position="154"/>
    </location>
</feature>
<gene>
    <name evidence="2" type="ORF">H0486_12515</name>
</gene>
<dbReference type="PANTHER" id="PTHR22617:SF23">
    <property type="entry name" value="CHEMOTAXIS PROTEIN CHEW"/>
    <property type="match status" value="1"/>
</dbReference>
<dbReference type="PROSITE" id="PS50851">
    <property type="entry name" value="CHEW"/>
    <property type="match status" value="1"/>
</dbReference>
<dbReference type="Gene3D" id="2.40.50.180">
    <property type="entry name" value="CheA-289, Domain 4"/>
    <property type="match status" value="1"/>
</dbReference>
<dbReference type="GO" id="GO:0007165">
    <property type="term" value="P:signal transduction"/>
    <property type="evidence" value="ECO:0007669"/>
    <property type="project" value="InterPro"/>
</dbReference>
<protein>
    <submittedName>
        <fullName evidence="2">Purine-binding chemotaxis protein CheW</fullName>
    </submittedName>
</protein>